<evidence type="ECO:0000256" key="6">
    <source>
        <dbReference type="ARBA" id="ARBA00023242"/>
    </source>
</evidence>
<dbReference type="SMART" id="SM00258">
    <property type="entry name" value="SAND"/>
    <property type="match status" value="1"/>
</dbReference>
<evidence type="ECO:0000256" key="5">
    <source>
        <dbReference type="ARBA" id="ARBA00023163"/>
    </source>
</evidence>
<keyword evidence="2" id="KW-0862">Zinc</keyword>
<dbReference type="InterPro" id="IPR059099">
    <property type="entry name" value="GMEB1/2/Spe-44_dom"/>
</dbReference>
<feature type="compositionally biased region" description="Low complexity" evidence="7">
    <location>
        <begin position="133"/>
        <end position="147"/>
    </location>
</feature>
<dbReference type="Proteomes" id="UP001152747">
    <property type="component" value="Unassembled WGS sequence"/>
</dbReference>
<dbReference type="OrthoDB" id="5792412at2759"/>
<sequence>MFTVSMNNTFVKEEIITDEETEDVDLSDDTIVVSCGSLTGLLHMSKFLCPGIRQPCIQVGAETELISPKDFTIRANKDRQKDWKGSIRMGRNSVRTLMETKKLDFYNHATFCSAKCQSRNYITPKEISDNMIPSSSSSSLRRQSLPARSRHKNDDITLEDILKIPEFSHLLKMKESEIEEKKEEASKNSLKDILNKPPILDNATSAEVEELCRKMNSDPNAFWTELLKMSVADEIIDQMISSLNTMRSKLKYGNINNVAPFLSRSVTSLGMNDRVRNSINVRKTHLRTQRLNENGTSFIPRKPILGEIVQAKITPASTSSPSVRSSIDFSSLEEPELALNKSRKRSLPFKFDATNNEPLLKKDLLPNHLEVKKEIDFELEPKDSFEIDTTNILLMNQSQSSQDLLMQIAASIGEST</sequence>
<dbReference type="PANTHER" id="PTHR10417:SF4">
    <property type="entry name" value="SAND DOMAIN-CONTAINING PROTEIN-RELATED"/>
    <property type="match status" value="1"/>
</dbReference>
<dbReference type="Pfam" id="PF25892">
    <property type="entry name" value="Spe-44"/>
    <property type="match status" value="1"/>
</dbReference>
<dbReference type="PANTHER" id="PTHR10417">
    <property type="entry name" value="GLUCOCORTICOID MODULATORY ELEMENT-BINDING PROTEIN"/>
    <property type="match status" value="1"/>
</dbReference>
<name>A0A9P1N1E3_9PELO</name>
<dbReference type="GO" id="GO:0046872">
    <property type="term" value="F:metal ion binding"/>
    <property type="evidence" value="ECO:0007669"/>
    <property type="project" value="UniProtKB-KW"/>
</dbReference>
<accession>A0A9P1N1E3</accession>
<protein>
    <recommendedName>
        <fullName evidence="8">SAND domain-containing protein</fullName>
    </recommendedName>
</protein>
<dbReference type="InterPro" id="IPR000770">
    <property type="entry name" value="SAND_dom"/>
</dbReference>
<keyword evidence="3" id="KW-0805">Transcription regulation</keyword>
<dbReference type="Gene3D" id="3.10.390.10">
    <property type="entry name" value="SAND domain-like"/>
    <property type="match status" value="1"/>
</dbReference>
<evidence type="ECO:0000256" key="1">
    <source>
        <dbReference type="ARBA" id="ARBA00022723"/>
    </source>
</evidence>
<evidence type="ECO:0000313" key="9">
    <source>
        <dbReference type="EMBL" id="CAI5446348.1"/>
    </source>
</evidence>
<dbReference type="InterPro" id="IPR010919">
    <property type="entry name" value="SAND-like_dom_sf"/>
</dbReference>
<evidence type="ECO:0000313" key="10">
    <source>
        <dbReference type="Proteomes" id="UP001152747"/>
    </source>
</evidence>
<evidence type="ECO:0000256" key="3">
    <source>
        <dbReference type="ARBA" id="ARBA00023015"/>
    </source>
</evidence>
<evidence type="ECO:0000256" key="2">
    <source>
        <dbReference type="ARBA" id="ARBA00022833"/>
    </source>
</evidence>
<dbReference type="AlphaFoldDB" id="A0A9P1N1E3"/>
<gene>
    <name evidence="9" type="ORF">CAMP_LOCUS8985</name>
</gene>
<evidence type="ECO:0000259" key="8">
    <source>
        <dbReference type="PROSITE" id="PS50864"/>
    </source>
</evidence>
<dbReference type="EMBL" id="CANHGI010000003">
    <property type="protein sequence ID" value="CAI5446348.1"/>
    <property type="molecule type" value="Genomic_DNA"/>
</dbReference>
<reference evidence="9" key="1">
    <citation type="submission" date="2022-11" db="EMBL/GenBank/DDBJ databases">
        <authorList>
            <person name="Kikuchi T."/>
        </authorList>
    </citation>
    <scope>NUCLEOTIDE SEQUENCE</scope>
    <source>
        <strain evidence="9">PS1010</strain>
    </source>
</reference>
<dbReference type="Pfam" id="PF01342">
    <property type="entry name" value="SAND"/>
    <property type="match status" value="1"/>
</dbReference>
<evidence type="ECO:0000256" key="7">
    <source>
        <dbReference type="SAM" id="MobiDB-lite"/>
    </source>
</evidence>
<feature type="region of interest" description="Disordered" evidence="7">
    <location>
        <begin position="127"/>
        <end position="152"/>
    </location>
</feature>
<dbReference type="GO" id="GO:0003677">
    <property type="term" value="F:DNA binding"/>
    <property type="evidence" value="ECO:0007669"/>
    <property type="project" value="UniProtKB-KW"/>
</dbReference>
<keyword evidence="1" id="KW-0479">Metal-binding</keyword>
<dbReference type="PROSITE" id="PS50864">
    <property type="entry name" value="SAND"/>
    <property type="match status" value="1"/>
</dbReference>
<organism evidence="9 10">
    <name type="scientific">Caenorhabditis angaria</name>
    <dbReference type="NCBI Taxonomy" id="860376"/>
    <lineage>
        <taxon>Eukaryota</taxon>
        <taxon>Metazoa</taxon>
        <taxon>Ecdysozoa</taxon>
        <taxon>Nematoda</taxon>
        <taxon>Chromadorea</taxon>
        <taxon>Rhabditida</taxon>
        <taxon>Rhabditina</taxon>
        <taxon>Rhabditomorpha</taxon>
        <taxon>Rhabditoidea</taxon>
        <taxon>Rhabditidae</taxon>
        <taxon>Peloderinae</taxon>
        <taxon>Caenorhabditis</taxon>
    </lineage>
</organism>
<keyword evidence="5" id="KW-0804">Transcription</keyword>
<comment type="caution">
    <text evidence="9">The sequence shown here is derived from an EMBL/GenBank/DDBJ whole genome shotgun (WGS) entry which is preliminary data.</text>
</comment>
<keyword evidence="4" id="KW-0238">DNA-binding</keyword>
<feature type="domain" description="SAND" evidence="8">
    <location>
        <begin position="21"/>
        <end position="104"/>
    </location>
</feature>
<keyword evidence="6" id="KW-0539">Nucleus</keyword>
<dbReference type="SUPFAM" id="SSF63763">
    <property type="entry name" value="SAND domain-like"/>
    <property type="match status" value="1"/>
</dbReference>
<proteinExistence type="predicted"/>
<keyword evidence="10" id="KW-1185">Reference proteome</keyword>
<evidence type="ECO:0000256" key="4">
    <source>
        <dbReference type="ARBA" id="ARBA00023125"/>
    </source>
</evidence>